<feature type="chain" id="PRO_5028100312" evidence="4">
    <location>
        <begin position="25"/>
        <end position="258"/>
    </location>
</feature>
<evidence type="ECO:0000256" key="4">
    <source>
        <dbReference type="SAM" id="SignalP"/>
    </source>
</evidence>
<dbReference type="FunFam" id="3.15.10.30:FF:000001">
    <property type="entry name" value="Takeout-like protein 1"/>
    <property type="match status" value="1"/>
</dbReference>
<dbReference type="InterPro" id="IPR038606">
    <property type="entry name" value="To_sf"/>
</dbReference>
<dbReference type="RefSeq" id="XP_034249807.1">
    <property type="nucleotide sequence ID" value="XM_034393916.1"/>
</dbReference>
<name>A0A6P8ZWP1_THRPL</name>
<keyword evidence="1 4" id="KW-0732">Signal</keyword>
<proteinExistence type="inferred from homology"/>
<gene>
    <name evidence="6" type="primary">LOC117650461</name>
</gene>
<dbReference type="Proteomes" id="UP000515158">
    <property type="component" value="Unplaced"/>
</dbReference>
<comment type="similarity">
    <text evidence="3">Belongs to the TO family.</text>
</comment>
<keyword evidence="5" id="KW-1185">Reference proteome</keyword>
<dbReference type="InterPro" id="IPR010562">
    <property type="entry name" value="Haemolymph_juvenile_hormone-bd"/>
</dbReference>
<organism evidence="6">
    <name type="scientific">Thrips palmi</name>
    <name type="common">Melon thrips</name>
    <dbReference type="NCBI Taxonomy" id="161013"/>
    <lineage>
        <taxon>Eukaryota</taxon>
        <taxon>Metazoa</taxon>
        <taxon>Ecdysozoa</taxon>
        <taxon>Arthropoda</taxon>
        <taxon>Hexapoda</taxon>
        <taxon>Insecta</taxon>
        <taxon>Pterygota</taxon>
        <taxon>Neoptera</taxon>
        <taxon>Paraneoptera</taxon>
        <taxon>Thysanoptera</taxon>
        <taxon>Terebrantia</taxon>
        <taxon>Thripoidea</taxon>
        <taxon>Thripidae</taxon>
        <taxon>Thrips</taxon>
    </lineage>
</organism>
<evidence type="ECO:0000313" key="5">
    <source>
        <dbReference type="Proteomes" id="UP000515158"/>
    </source>
</evidence>
<feature type="signal peptide" evidence="4">
    <location>
        <begin position="1"/>
        <end position="24"/>
    </location>
</feature>
<evidence type="ECO:0000313" key="6">
    <source>
        <dbReference type="RefSeq" id="XP_034249807.1"/>
    </source>
</evidence>
<dbReference type="PANTHER" id="PTHR11008">
    <property type="entry name" value="PROTEIN TAKEOUT-LIKE PROTEIN"/>
    <property type="match status" value="1"/>
</dbReference>
<dbReference type="GO" id="GO:0007623">
    <property type="term" value="P:circadian rhythm"/>
    <property type="evidence" value="ECO:0007669"/>
    <property type="project" value="UniProtKB-ARBA"/>
</dbReference>
<dbReference type="OrthoDB" id="8186595at2759"/>
<protein>
    <submittedName>
        <fullName evidence="6">Protein takeout-like</fullName>
    </submittedName>
</protein>
<keyword evidence="2" id="KW-0090">Biological rhythms</keyword>
<dbReference type="SMART" id="SM00700">
    <property type="entry name" value="JHBP"/>
    <property type="match status" value="1"/>
</dbReference>
<evidence type="ECO:0000256" key="1">
    <source>
        <dbReference type="ARBA" id="ARBA00022729"/>
    </source>
</evidence>
<evidence type="ECO:0000256" key="3">
    <source>
        <dbReference type="ARBA" id="ARBA00060902"/>
    </source>
</evidence>
<sequence>MARFLELLVVGLVGLALGLALADAAKLPAYFRPKCSRRSSDEVLSACVQKVANQGVSSLANGDKKLGIPSMRPLVVPRMALSQGTSTVGLNITWEPAEIWGLGESRLYNYKTNYANKSTHFDVLIPSFTLSGTYRSSGRVLLLPIHGNGPSNVTVTNLRVHYYYEWPTKKNADGKEYFYIPKSDINIIGADAMYINFDNLFNGDQTLGNSMNLFLNENWRELLKELGPGMAEAVGGVVLLVVKRLSELVPADDFWADR</sequence>
<dbReference type="Pfam" id="PF06585">
    <property type="entry name" value="JHBP"/>
    <property type="match status" value="1"/>
</dbReference>
<reference evidence="6" key="1">
    <citation type="submission" date="2025-08" db="UniProtKB">
        <authorList>
            <consortium name="RefSeq"/>
        </authorList>
    </citation>
    <scope>IDENTIFICATION</scope>
    <source>
        <tissue evidence="6">Total insect</tissue>
    </source>
</reference>
<evidence type="ECO:0000256" key="2">
    <source>
        <dbReference type="ARBA" id="ARBA00023108"/>
    </source>
</evidence>
<dbReference type="GeneID" id="117650461"/>
<dbReference type="AlphaFoldDB" id="A0A6P8ZWP1"/>
<dbReference type="InParanoid" id="A0A6P8ZWP1"/>
<accession>A0A6P8ZWP1</accession>
<dbReference type="PANTHER" id="PTHR11008:SF32">
    <property type="entry name" value="CIRCADIAN CLOCK-CONTROLLED PROTEIN DAYWAKE-RELATED"/>
    <property type="match status" value="1"/>
</dbReference>
<dbReference type="Gene3D" id="3.15.10.30">
    <property type="entry name" value="Haemolymph juvenile hormone binding protein"/>
    <property type="match status" value="1"/>
</dbReference>
<dbReference type="GO" id="GO:0005615">
    <property type="term" value="C:extracellular space"/>
    <property type="evidence" value="ECO:0007669"/>
    <property type="project" value="TreeGrafter"/>
</dbReference>
<dbReference type="KEGG" id="tpal:117650461"/>